<dbReference type="Proteomes" id="UP000242015">
    <property type="component" value="Unassembled WGS sequence"/>
</dbReference>
<feature type="domain" description="Archaeal Nre N-terminal" evidence="2">
    <location>
        <begin position="48"/>
        <end position="318"/>
    </location>
</feature>
<keyword evidence="1" id="KW-0234">DNA repair</keyword>
<dbReference type="EMBL" id="NEXF01000197">
    <property type="protein sequence ID" value="PSO07726.1"/>
    <property type="molecule type" value="Genomic_DNA"/>
</dbReference>
<dbReference type="PANTHER" id="PTHR38136:SF2">
    <property type="entry name" value="DNA REPAIR PROTEIN"/>
    <property type="match status" value="1"/>
</dbReference>
<evidence type="ECO:0000259" key="2">
    <source>
        <dbReference type="Pfam" id="PF04894"/>
    </source>
</evidence>
<dbReference type="HAMAP" id="MF_02096">
    <property type="entry name" value="Nre"/>
    <property type="match status" value="1"/>
</dbReference>
<evidence type="ECO:0000313" key="4">
    <source>
        <dbReference type="EMBL" id="PSO07726.1"/>
    </source>
</evidence>
<protein>
    <recommendedName>
        <fullName evidence="1">DNA repair protein</fullName>
    </recommendedName>
</protein>
<dbReference type="Pfam" id="PF04894">
    <property type="entry name" value="Nre_N"/>
    <property type="match status" value="1"/>
</dbReference>
<dbReference type="AlphaFoldDB" id="A0A2R6CAD7"/>
<reference evidence="4 5" key="1">
    <citation type="submission" date="2017-04" db="EMBL/GenBank/DDBJ databases">
        <title>Novel microbial lineages endemic to geothermal iron-oxide mats fill important gaps in the evolutionary history of Archaea.</title>
        <authorList>
            <person name="Jay Z.J."/>
            <person name="Beam J.P."/>
            <person name="Dlakic M."/>
            <person name="Rusch D.B."/>
            <person name="Kozubal M.A."/>
            <person name="Inskeep W.P."/>
        </authorList>
    </citation>
    <scope>NUCLEOTIDE SEQUENCE [LARGE SCALE GENOMIC DNA]</scope>
    <source>
        <strain evidence="4">BE_D</strain>
    </source>
</reference>
<comment type="function">
    <text evidence="1">Involved in DNA damage repair.</text>
</comment>
<keyword evidence="1" id="KW-0227">DNA damage</keyword>
<dbReference type="GO" id="GO:0006281">
    <property type="term" value="P:DNA repair"/>
    <property type="evidence" value="ECO:0007669"/>
    <property type="project" value="UniProtKB-UniRule"/>
</dbReference>
<dbReference type="InterPro" id="IPR006979">
    <property type="entry name" value="Nre_C"/>
</dbReference>
<evidence type="ECO:0000256" key="1">
    <source>
        <dbReference type="HAMAP-Rule" id="MF_02096"/>
    </source>
</evidence>
<proteinExistence type="inferred from homology"/>
<evidence type="ECO:0000259" key="3">
    <source>
        <dbReference type="Pfam" id="PF04895"/>
    </source>
</evidence>
<accession>A0A2R6CAD7</accession>
<dbReference type="PANTHER" id="PTHR38136">
    <property type="entry name" value="DNA REPAIR PROTEIN"/>
    <property type="match status" value="1"/>
</dbReference>
<comment type="caution">
    <text evidence="1">Lacks conserved residue(s) required for the propagation of feature annotation.</text>
</comment>
<dbReference type="InterPro" id="IPR006978">
    <property type="entry name" value="Nre_N"/>
</dbReference>
<evidence type="ECO:0000313" key="5">
    <source>
        <dbReference type="Proteomes" id="UP000242015"/>
    </source>
</evidence>
<organism evidence="4 5">
    <name type="scientific">Candidatus Marsarchaeota G2 archaeon BE_D</name>
    <dbReference type="NCBI Taxonomy" id="1978158"/>
    <lineage>
        <taxon>Archaea</taxon>
        <taxon>Candidatus Marsarchaeota</taxon>
        <taxon>Candidatus Marsarchaeota group 2</taxon>
    </lineage>
</organism>
<gene>
    <name evidence="4" type="ORF">B9Q04_09345</name>
</gene>
<feature type="domain" description="Archaeal Nre C-terminal" evidence="3">
    <location>
        <begin position="331"/>
        <end position="440"/>
    </location>
</feature>
<comment type="caution">
    <text evidence="4">The sequence shown here is derived from an EMBL/GenBank/DDBJ whole genome shotgun (WGS) entry which is preliminary data.</text>
</comment>
<dbReference type="Pfam" id="PF04895">
    <property type="entry name" value="Nre_C"/>
    <property type="match status" value="1"/>
</dbReference>
<comment type="similarity">
    <text evidence="1">Belongs to the Nre family.</text>
</comment>
<sequence length="445" mass="49320">MSGEALQWLADVLPKSLISGMPGGASAVRFVMNPSAEMCLSCRASKMLCGRPRCPILIKAAQLAKHAGSFTTAGNRFSGASPPGVFVGRVGYPKVYVGPLVSAHPDPWRFDLPESWLNMSVDTIVGFRFELLRATGALSVYDAADPSESLIRLHELVLSSKPVDTELELRSPPRAVLTLSDDVEPMGPTAPYQDMKIGGSSADRRIERVYYDADLKASQAVIDLYSRGVEVSRIQKSFSVGMMGEGRRRRLVPTRWSITAVDTILSEKLIRQLVELPEIGETRLYVLENLGSTYIGFIFPGEWAYEWVEAWQPRTVWNPSGSGAELTGDMEDWRGRTTYAEPGGCYYAARLAAAEGLLRLERKGRVVLLREIHSGYMMPLGVWSVREAVRSLFRQTPEKFGSAMEAVTQGLSRSSVPLRTWLTKARLLDEVIHQRTINDFLGESR</sequence>
<name>A0A2R6CAD7_9ARCH</name>
<dbReference type="InterPro" id="IPR033167">
    <property type="entry name" value="Nre"/>
</dbReference>